<dbReference type="InterPro" id="IPR044730">
    <property type="entry name" value="RNase_H-like_dom_plant"/>
</dbReference>
<dbReference type="GO" id="GO:0003676">
    <property type="term" value="F:nucleic acid binding"/>
    <property type="evidence" value="ECO:0007669"/>
    <property type="project" value="InterPro"/>
</dbReference>
<proteinExistence type="predicted"/>
<dbReference type="EMBL" id="JANJYJ010000004">
    <property type="protein sequence ID" value="KAK3218848.1"/>
    <property type="molecule type" value="Genomic_DNA"/>
</dbReference>
<dbReference type="PANTHER" id="PTHR47074:SF11">
    <property type="entry name" value="REVERSE TRANSCRIPTASE-LIKE PROTEIN"/>
    <property type="match status" value="1"/>
</dbReference>
<evidence type="ECO:0008006" key="3">
    <source>
        <dbReference type="Google" id="ProtNLM"/>
    </source>
</evidence>
<sequence length="254" mass="27871">MDLGGLDQKIILCGEGLFVLDMVVSTFELMWDWKGSSVTSPFVKAIVSLFADVSNTSRVLKEGLKLSLVMDGILCFCAWCGQFVRLETRWFSTASRQAIDYVTDTLKFRVAWWFKHHGKGSKLPISMMLSDIKVSCLEPKFVKPVNPSVWLPPTGDALKVNVDGSARGNPGSAGIGGVMRDNSGKVLIGKKIDIVSDSKVAVSWVNSEGIGILKHVETIFNIRNMLCILGNTQVIFNSRDSNYFVDTPAKKGST</sequence>
<name>A0AAE0AIS8_9ROSI</name>
<organism evidence="1 2">
    <name type="scientific">Dipteronia sinensis</name>
    <dbReference type="NCBI Taxonomy" id="43782"/>
    <lineage>
        <taxon>Eukaryota</taxon>
        <taxon>Viridiplantae</taxon>
        <taxon>Streptophyta</taxon>
        <taxon>Embryophyta</taxon>
        <taxon>Tracheophyta</taxon>
        <taxon>Spermatophyta</taxon>
        <taxon>Magnoliopsida</taxon>
        <taxon>eudicotyledons</taxon>
        <taxon>Gunneridae</taxon>
        <taxon>Pentapetalae</taxon>
        <taxon>rosids</taxon>
        <taxon>malvids</taxon>
        <taxon>Sapindales</taxon>
        <taxon>Sapindaceae</taxon>
        <taxon>Hippocastanoideae</taxon>
        <taxon>Acereae</taxon>
        <taxon>Dipteronia</taxon>
    </lineage>
</organism>
<dbReference type="SUPFAM" id="SSF53098">
    <property type="entry name" value="Ribonuclease H-like"/>
    <property type="match status" value="1"/>
</dbReference>
<protein>
    <recommendedName>
        <fullName evidence="3">RNase H type-1 domain-containing protein</fullName>
    </recommendedName>
</protein>
<dbReference type="InterPro" id="IPR036397">
    <property type="entry name" value="RNaseH_sf"/>
</dbReference>
<dbReference type="Gene3D" id="3.30.420.10">
    <property type="entry name" value="Ribonuclease H-like superfamily/Ribonuclease H"/>
    <property type="match status" value="1"/>
</dbReference>
<keyword evidence="2" id="KW-1185">Reference proteome</keyword>
<dbReference type="AlphaFoldDB" id="A0AAE0AIS8"/>
<evidence type="ECO:0000313" key="1">
    <source>
        <dbReference type="EMBL" id="KAK3218848.1"/>
    </source>
</evidence>
<dbReference type="Proteomes" id="UP001281410">
    <property type="component" value="Unassembled WGS sequence"/>
</dbReference>
<accession>A0AAE0AIS8</accession>
<gene>
    <name evidence="1" type="ORF">Dsin_012818</name>
</gene>
<evidence type="ECO:0000313" key="2">
    <source>
        <dbReference type="Proteomes" id="UP001281410"/>
    </source>
</evidence>
<comment type="caution">
    <text evidence="1">The sequence shown here is derived from an EMBL/GenBank/DDBJ whole genome shotgun (WGS) entry which is preliminary data.</text>
</comment>
<dbReference type="InterPro" id="IPR012337">
    <property type="entry name" value="RNaseH-like_sf"/>
</dbReference>
<reference evidence="1" key="1">
    <citation type="journal article" date="2023" name="Plant J.">
        <title>Genome sequences and population genomics provide insights into the demographic history, inbreeding, and mutation load of two 'living fossil' tree species of Dipteronia.</title>
        <authorList>
            <person name="Feng Y."/>
            <person name="Comes H.P."/>
            <person name="Chen J."/>
            <person name="Zhu S."/>
            <person name="Lu R."/>
            <person name="Zhang X."/>
            <person name="Li P."/>
            <person name="Qiu J."/>
            <person name="Olsen K.M."/>
            <person name="Qiu Y."/>
        </authorList>
    </citation>
    <scope>NUCLEOTIDE SEQUENCE</scope>
    <source>
        <strain evidence="1">NBL</strain>
    </source>
</reference>
<dbReference type="PANTHER" id="PTHR47074">
    <property type="entry name" value="BNAC02G40300D PROTEIN"/>
    <property type="match status" value="1"/>
</dbReference>
<dbReference type="CDD" id="cd06222">
    <property type="entry name" value="RNase_H_like"/>
    <property type="match status" value="1"/>
</dbReference>
<dbReference type="InterPro" id="IPR052929">
    <property type="entry name" value="RNase_H-like_EbsB-rel"/>
</dbReference>